<organism evidence="3 4">
    <name type="scientific">Nesterenkonia salmonea</name>
    <dbReference type="NCBI Taxonomy" id="1804987"/>
    <lineage>
        <taxon>Bacteria</taxon>
        <taxon>Bacillati</taxon>
        <taxon>Actinomycetota</taxon>
        <taxon>Actinomycetes</taxon>
        <taxon>Micrococcales</taxon>
        <taxon>Micrococcaceae</taxon>
        <taxon>Nesterenkonia</taxon>
    </lineage>
</organism>
<dbReference type="RefSeq" id="WP_138253374.1">
    <property type="nucleotide sequence ID" value="NZ_VAVZ01000026.1"/>
</dbReference>
<evidence type="ECO:0000256" key="2">
    <source>
        <dbReference type="SAM" id="Phobius"/>
    </source>
</evidence>
<comment type="caution">
    <text evidence="3">The sequence shown here is derived from an EMBL/GenBank/DDBJ whole genome shotgun (WGS) entry which is preliminary data.</text>
</comment>
<dbReference type="Proteomes" id="UP000310458">
    <property type="component" value="Unassembled WGS sequence"/>
</dbReference>
<name>A0A5R9BBH5_9MICC</name>
<keyword evidence="2" id="KW-0812">Transmembrane</keyword>
<evidence type="ECO:0000313" key="4">
    <source>
        <dbReference type="Proteomes" id="UP000310458"/>
    </source>
</evidence>
<evidence type="ECO:0000313" key="3">
    <source>
        <dbReference type="EMBL" id="TLP95818.1"/>
    </source>
</evidence>
<sequence>MADEHVAELVQALQGSGPSAADWIGSVASALTFLIAAAALFIAKRQLGEASTAREQSKALEREKSQPYVVAYLEENGVGSHIHDLVVKNFGQTAGRNIQVSFEPALNRTNGAEGVEPVVLPEAISFLAPSQEWRTVFDVATTRAGRADMPMIYRGFVTYEGLEGERRNSDVVIDLHPHKARIYTEVLGVHHVAKALRDIRDTHKKWNEDIHGGLKVFSRDGHAKDGAKARKLREYQEERAAESKPPQRGHQDSADTTSEAQADPTE</sequence>
<feature type="region of interest" description="Disordered" evidence="1">
    <location>
        <begin position="219"/>
        <end position="266"/>
    </location>
</feature>
<feature type="transmembrane region" description="Helical" evidence="2">
    <location>
        <begin position="23"/>
        <end position="43"/>
    </location>
</feature>
<evidence type="ECO:0000256" key="1">
    <source>
        <dbReference type="SAM" id="MobiDB-lite"/>
    </source>
</evidence>
<dbReference type="OrthoDB" id="3700439at2"/>
<dbReference type="EMBL" id="VAVZ01000026">
    <property type="protein sequence ID" value="TLP95818.1"/>
    <property type="molecule type" value="Genomic_DNA"/>
</dbReference>
<keyword evidence="2" id="KW-1133">Transmembrane helix</keyword>
<accession>A0A5R9BBH5</accession>
<keyword evidence="2" id="KW-0472">Membrane</keyword>
<reference evidence="3 4" key="1">
    <citation type="submission" date="2019-05" db="EMBL/GenBank/DDBJ databases">
        <title>Nesterenkonia sp. GY074 isolated from the Southern Atlantic Ocean.</title>
        <authorList>
            <person name="Zhang G."/>
        </authorList>
    </citation>
    <scope>NUCLEOTIDE SEQUENCE [LARGE SCALE GENOMIC DNA]</scope>
    <source>
        <strain evidence="3 4">GY074</strain>
    </source>
</reference>
<gene>
    <name evidence="3" type="ORF">FEF26_09875</name>
</gene>
<protein>
    <submittedName>
        <fullName evidence="3">Uncharacterized protein</fullName>
    </submittedName>
</protein>
<proteinExistence type="predicted"/>
<feature type="compositionally biased region" description="Basic and acidic residues" evidence="1">
    <location>
        <begin position="219"/>
        <end position="242"/>
    </location>
</feature>
<dbReference type="AlphaFoldDB" id="A0A5R9BBH5"/>
<keyword evidence="4" id="KW-1185">Reference proteome</keyword>